<organism evidence="14">
    <name type="scientific">Thermodesulfovibrio autotrophicus</name>
    <dbReference type="NCBI Taxonomy" id="3118333"/>
    <lineage>
        <taxon>Bacteria</taxon>
        <taxon>Pseudomonadati</taxon>
        <taxon>Nitrospirota</taxon>
        <taxon>Thermodesulfovibrionia</taxon>
        <taxon>Thermodesulfovibrionales</taxon>
        <taxon>Thermodesulfovibrionaceae</taxon>
        <taxon>Thermodesulfovibrio</taxon>
    </lineage>
</organism>
<feature type="domain" description="5'-3' exonuclease" evidence="12">
    <location>
        <begin position="1"/>
        <end position="256"/>
    </location>
</feature>
<evidence type="ECO:0000256" key="1">
    <source>
        <dbReference type="ARBA" id="ARBA00007705"/>
    </source>
</evidence>
<proteinExistence type="inferred from homology"/>
<dbReference type="PRINTS" id="PR00868">
    <property type="entry name" value="DNAPOLI"/>
</dbReference>
<dbReference type="InterPro" id="IPR012337">
    <property type="entry name" value="RNaseH-like_sf"/>
</dbReference>
<dbReference type="GO" id="GO:0006302">
    <property type="term" value="P:double-strand break repair"/>
    <property type="evidence" value="ECO:0007669"/>
    <property type="project" value="TreeGrafter"/>
</dbReference>
<dbReference type="InterPro" id="IPR001098">
    <property type="entry name" value="DNA-dir_DNA_pol_A_palm_dom"/>
</dbReference>
<dbReference type="InterPro" id="IPR036279">
    <property type="entry name" value="5-3_exonuclease_C_sf"/>
</dbReference>
<dbReference type="RefSeq" id="WP_353683336.1">
    <property type="nucleotide sequence ID" value="NZ_CP144373.1"/>
</dbReference>
<dbReference type="CDD" id="cd09898">
    <property type="entry name" value="H3TH_53EXO"/>
    <property type="match status" value="1"/>
</dbReference>
<dbReference type="SMART" id="SM00475">
    <property type="entry name" value="53EXOc"/>
    <property type="match status" value="1"/>
</dbReference>
<dbReference type="InterPro" id="IPR002298">
    <property type="entry name" value="DNA_polymerase_A"/>
</dbReference>
<dbReference type="InterPro" id="IPR036397">
    <property type="entry name" value="RNaseH_sf"/>
</dbReference>
<dbReference type="GO" id="GO:0006261">
    <property type="term" value="P:DNA-templated DNA replication"/>
    <property type="evidence" value="ECO:0007669"/>
    <property type="project" value="InterPro"/>
</dbReference>
<evidence type="ECO:0000256" key="4">
    <source>
        <dbReference type="ARBA" id="ARBA00022679"/>
    </source>
</evidence>
<keyword evidence="6" id="KW-0235">DNA replication</keyword>
<name>A0AAU8GTC2_9BACT</name>
<evidence type="ECO:0000259" key="13">
    <source>
        <dbReference type="SMART" id="SM00482"/>
    </source>
</evidence>
<keyword evidence="7" id="KW-0227">DNA damage</keyword>
<dbReference type="GO" id="GO:0003677">
    <property type="term" value="F:DNA binding"/>
    <property type="evidence" value="ECO:0007669"/>
    <property type="project" value="UniProtKB-KW"/>
</dbReference>
<keyword evidence="8" id="KW-0239">DNA-directed DNA polymerase</keyword>
<dbReference type="Gene3D" id="3.40.50.1010">
    <property type="entry name" value="5'-nuclease"/>
    <property type="match status" value="1"/>
</dbReference>
<dbReference type="PROSITE" id="PS00447">
    <property type="entry name" value="DNA_POLYMERASE_A"/>
    <property type="match status" value="1"/>
</dbReference>
<keyword evidence="5 14" id="KW-0548">Nucleotidyltransferase</keyword>
<protein>
    <recommendedName>
        <fullName evidence="3">DNA polymerase I</fullName>
        <ecNumber evidence="2">2.7.7.7</ecNumber>
    </recommendedName>
</protein>
<dbReference type="FunFam" id="1.20.1060.10:FF:000001">
    <property type="entry name" value="DNA polymerase I"/>
    <property type="match status" value="1"/>
</dbReference>
<dbReference type="AlphaFoldDB" id="A0AAU8GTC2"/>
<dbReference type="Gene3D" id="3.30.420.10">
    <property type="entry name" value="Ribonuclease H-like superfamily/Ribonuclease H"/>
    <property type="match status" value="1"/>
</dbReference>
<dbReference type="PANTHER" id="PTHR10133:SF27">
    <property type="entry name" value="DNA POLYMERASE NU"/>
    <property type="match status" value="1"/>
</dbReference>
<evidence type="ECO:0000256" key="5">
    <source>
        <dbReference type="ARBA" id="ARBA00022695"/>
    </source>
</evidence>
<dbReference type="InterPro" id="IPR020046">
    <property type="entry name" value="5-3_exonucl_a-hlix_arch_N"/>
</dbReference>
<dbReference type="Gene3D" id="3.30.70.370">
    <property type="match status" value="1"/>
</dbReference>
<evidence type="ECO:0000256" key="11">
    <source>
        <dbReference type="ARBA" id="ARBA00049244"/>
    </source>
</evidence>
<dbReference type="Pfam" id="PF01367">
    <property type="entry name" value="5_3_exonuc"/>
    <property type="match status" value="1"/>
</dbReference>
<dbReference type="CDD" id="cd09859">
    <property type="entry name" value="PIN_53EXO"/>
    <property type="match status" value="1"/>
</dbReference>
<dbReference type="CDD" id="cd08637">
    <property type="entry name" value="DNA_pol_A_pol_I_C"/>
    <property type="match status" value="1"/>
</dbReference>
<dbReference type="FunFam" id="1.10.150.20:FF:000003">
    <property type="entry name" value="DNA polymerase I"/>
    <property type="match status" value="1"/>
</dbReference>
<evidence type="ECO:0000256" key="3">
    <source>
        <dbReference type="ARBA" id="ARBA00020311"/>
    </source>
</evidence>
<dbReference type="EC" id="2.7.7.7" evidence="2"/>
<keyword evidence="10" id="KW-0234">DNA repair</keyword>
<dbReference type="GO" id="GO:0008409">
    <property type="term" value="F:5'-3' exonuclease activity"/>
    <property type="evidence" value="ECO:0007669"/>
    <property type="project" value="InterPro"/>
</dbReference>
<dbReference type="InterPro" id="IPR029060">
    <property type="entry name" value="PIN-like_dom_sf"/>
</dbReference>
<gene>
    <name evidence="14" type="primary">polA</name>
    <name evidence="14" type="ORF">V4D30_05535</name>
</gene>
<dbReference type="Pfam" id="PF02739">
    <property type="entry name" value="5_3_exonuc_N"/>
    <property type="match status" value="1"/>
</dbReference>
<evidence type="ECO:0000256" key="7">
    <source>
        <dbReference type="ARBA" id="ARBA00022763"/>
    </source>
</evidence>
<sequence length="828" mass="95940">MQEIYLLDGSCFIYRAYHAIKGLSNSRGIPTNAVYGFTRMLLKLLKEKNIEYMLCAFDSHHPTKRHKIYEEYKITRPETPKDLPVQIEYIKEIVDALGVKRIEIPGYEADDIIASVIFKLQPSAFFYIVSLDKDMLQLVSQNVKIYDPFNNIIVDEKYVINKYGISPEKLNDFMAMVGDAIDNIPGVKGIGEKTALELLKRYGSVENIIKNLDIIKPSKVAEILRKNIEAVKLSKELVILKKDAPIEIKLEELKIKEQNREKLAEIFRELEFTSLLKQTMQLYIKPQIEKSENKKTDVQTLFEKIKERGIFSASIHENALNVGINRDVYEIFLDDSELILSCPALKVLFNVKETLRRLKNSCIRLEPPYFDLMIAAYLINPNRGKYNFDELVLEYLGKFYDDSEKSVVYMLELYEKLKEELKEKELEKLYFDIEMPLIEVLFHMEEAGIKVDLEKLEALTRVVSTEIDKIKEKIYRIAGTEFNINSPRQLAEILYDRLGLKSRKRGKKARSTEMEVLEELATKHELPQEVINYRTLNKLLTAYLIPLRDCINPETQRIHTKWSQTVAGTGRLISSEPNLQNIPIKGQWAEFLREVFIPEDGYLFLSADYSQIELRLLAHMSEDASLVKAFHEGKDIHRATASEIFSIPEEAVTEDHRRIAKTVNFGISYGISPFGLSDSIKIPYEKAQELIDLYFLRYPMVKRFIEETISFARKNGYVRTLFGRIRPLPEINSPNQFLRMQAERIAVNAPIQGTAADIIKIAMIRIYRHLKTKNMNAKLILQIHDEIVLEVQESIIEDVKEIVQNEMKNFDLKVPLEVNIFTGRNLNL</sequence>
<evidence type="ECO:0000259" key="12">
    <source>
        <dbReference type="SMART" id="SM00475"/>
    </source>
</evidence>
<dbReference type="FunFam" id="1.10.150.20:FF:000002">
    <property type="entry name" value="DNA polymerase I"/>
    <property type="match status" value="1"/>
</dbReference>
<dbReference type="SUPFAM" id="SSF53098">
    <property type="entry name" value="Ribonuclease H-like"/>
    <property type="match status" value="1"/>
</dbReference>
<accession>A0AAU8GTC2</accession>
<dbReference type="SMART" id="SM00279">
    <property type="entry name" value="HhH2"/>
    <property type="match status" value="1"/>
</dbReference>
<evidence type="ECO:0000313" key="14">
    <source>
        <dbReference type="EMBL" id="XCH45794.1"/>
    </source>
</evidence>
<dbReference type="Gene3D" id="1.20.1060.10">
    <property type="entry name" value="Taq DNA Polymerase, Chain T, domain 4"/>
    <property type="match status" value="1"/>
</dbReference>
<dbReference type="SMART" id="SM00482">
    <property type="entry name" value="POLAc"/>
    <property type="match status" value="1"/>
</dbReference>
<dbReference type="Gene3D" id="1.10.150.20">
    <property type="entry name" value="5' to 3' exonuclease, C-terminal subdomain"/>
    <property type="match status" value="2"/>
</dbReference>
<keyword evidence="4 14" id="KW-0808">Transferase</keyword>
<feature type="domain" description="DNA-directed DNA polymerase family A palm" evidence="13">
    <location>
        <begin position="592"/>
        <end position="795"/>
    </location>
</feature>
<keyword evidence="9" id="KW-0238">DNA-binding</keyword>
<evidence type="ECO:0000256" key="10">
    <source>
        <dbReference type="ARBA" id="ARBA00023204"/>
    </source>
</evidence>
<dbReference type="SUPFAM" id="SSF56672">
    <property type="entry name" value="DNA/RNA polymerases"/>
    <property type="match status" value="1"/>
</dbReference>
<dbReference type="KEGG" id="taut:V4D30_05535"/>
<dbReference type="NCBIfam" id="NF004397">
    <property type="entry name" value="PRK05755.1"/>
    <property type="match status" value="1"/>
</dbReference>
<dbReference type="InterPro" id="IPR008918">
    <property type="entry name" value="HhH2"/>
</dbReference>
<evidence type="ECO:0000256" key="2">
    <source>
        <dbReference type="ARBA" id="ARBA00012417"/>
    </source>
</evidence>
<dbReference type="InterPro" id="IPR019760">
    <property type="entry name" value="DNA-dir_DNA_pol_A_CS"/>
</dbReference>
<dbReference type="SUPFAM" id="SSF88723">
    <property type="entry name" value="PIN domain-like"/>
    <property type="match status" value="1"/>
</dbReference>
<dbReference type="GO" id="GO:0003887">
    <property type="term" value="F:DNA-directed DNA polymerase activity"/>
    <property type="evidence" value="ECO:0007669"/>
    <property type="project" value="UniProtKB-KW"/>
</dbReference>
<evidence type="ECO:0000256" key="9">
    <source>
        <dbReference type="ARBA" id="ARBA00023125"/>
    </source>
</evidence>
<evidence type="ECO:0000256" key="6">
    <source>
        <dbReference type="ARBA" id="ARBA00022705"/>
    </source>
</evidence>
<dbReference type="Pfam" id="PF00476">
    <property type="entry name" value="DNA_pol_A"/>
    <property type="match status" value="1"/>
</dbReference>
<dbReference type="PANTHER" id="PTHR10133">
    <property type="entry name" value="DNA POLYMERASE I"/>
    <property type="match status" value="1"/>
</dbReference>
<dbReference type="InterPro" id="IPR002421">
    <property type="entry name" value="5-3_exonuclease"/>
</dbReference>
<comment type="similarity">
    <text evidence="1">Belongs to the DNA polymerase type-A family.</text>
</comment>
<comment type="catalytic activity">
    <reaction evidence="11">
        <text>DNA(n) + a 2'-deoxyribonucleoside 5'-triphosphate = DNA(n+1) + diphosphate</text>
        <dbReference type="Rhea" id="RHEA:22508"/>
        <dbReference type="Rhea" id="RHEA-COMP:17339"/>
        <dbReference type="Rhea" id="RHEA-COMP:17340"/>
        <dbReference type="ChEBI" id="CHEBI:33019"/>
        <dbReference type="ChEBI" id="CHEBI:61560"/>
        <dbReference type="ChEBI" id="CHEBI:173112"/>
        <dbReference type="EC" id="2.7.7.7"/>
    </reaction>
</comment>
<reference evidence="14" key="1">
    <citation type="submission" date="2024-01" db="EMBL/GenBank/DDBJ databases">
        <title>The first autotrophic representatives of the genus Thermodesulfovibrio.</title>
        <authorList>
            <person name="Maltseva A.I."/>
            <person name="Elcheninov A.G."/>
            <person name="Kublanov I.V."/>
            <person name="Lebedinsky A.V."/>
            <person name="Frolov E.N."/>
        </authorList>
    </citation>
    <scope>NUCLEOTIDE SEQUENCE</scope>
    <source>
        <strain evidence="14">3907-1M</strain>
    </source>
</reference>
<dbReference type="InterPro" id="IPR043502">
    <property type="entry name" value="DNA/RNA_pol_sf"/>
</dbReference>
<evidence type="ECO:0000256" key="8">
    <source>
        <dbReference type="ARBA" id="ARBA00022932"/>
    </source>
</evidence>
<dbReference type="SUPFAM" id="SSF47807">
    <property type="entry name" value="5' to 3' exonuclease, C-terminal subdomain"/>
    <property type="match status" value="1"/>
</dbReference>
<dbReference type="InterPro" id="IPR020045">
    <property type="entry name" value="DNA_polI_H3TH"/>
</dbReference>
<dbReference type="EMBL" id="CP144373">
    <property type="protein sequence ID" value="XCH45794.1"/>
    <property type="molecule type" value="Genomic_DNA"/>
</dbReference>